<organism evidence="1 2">
    <name type="scientific">Massilia forsythiae</name>
    <dbReference type="NCBI Taxonomy" id="2728020"/>
    <lineage>
        <taxon>Bacteria</taxon>
        <taxon>Pseudomonadati</taxon>
        <taxon>Pseudomonadota</taxon>
        <taxon>Betaproteobacteria</taxon>
        <taxon>Burkholderiales</taxon>
        <taxon>Oxalobacteraceae</taxon>
        <taxon>Telluria group</taxon>
        <taxon>Massilia</taxon>
    </lineage>
</organism>
<name>A0A7Z2W108_9BURK</name>
<gene>
    <name evidence="1" type="ORF">HH212_26345</name>
</gene>
<protein>
    <submittedName>
        <fullName evidence="1">Uncharacterized protein</fullName>
    </submittedName>
</protein>
<dbReference type="KEGG" id="mfy:HH212_26345"/>
<dbReference type="RefSeq" id="WP_170205158.1">
    <property type="nucleotide sequence ID" value="NZ_CP051685.1"/>
</dbReference>
<keyword evidence="2" id="KW-1185">Reference proteome</keyword>
<reference evidence="1 2" key="1">
    <citation type="submission" date="2020-04" db="EMBL/GenBank/DDBJ databases">
        <title>Genome sequencing of novel species.</title>
        <authorList>
            <person name="Heo J."/>
            <person name="Kim S.-J."/>
            <person name="Kim J.-S."/>
            <person name="Hong S.-B."/>
            <person name="Kwon S.-W."/>
        </authorList>
    </citation>
    <scope>NUCLEOTIDE SEQUENCE [LARGE SCALE GENOMIC DNA]</scope>
    <source>
        <strain evidence="1 2">GN2-R2</strain>
    </source>
</reference>
<dbReference type="Proteomes" id="UP000502415">
    <property type="component" value="Chromosome"/>
</dbReference>
<dbReference type="EMBL" id="CP051685">
    <property type="protein sequence ID" value="QJE03077.1"/>
    <property type="molecule type" value="Genomic_DNA"/>
</dbReference>
<dbReference type="AlphaFoldDB" id="A0A7Z2W108"/>
<proteinExistence type="predicted"/>
<sequence length="162" mass="18192">MKKPRNKKYQPKGKCTNPLGMFGGMGSTHVDQLRQTQTLNHLAMVDMAQGRGSREQWNRIVGAINMANVMCEMGIGDEFRRVTIAARDAMLAVGKRAVRNEDRFVFTGPELQSVNEALDCHDAQLENSRSIDIDRAADAVVHRVRHRINSTSVMREIRKDAA</sequence>
<evidence type="ECO:0000313" key="2">
    <source>
        <dbReference type="Proteomes" id="UP000502415"/>
    </source>
</evidence>
<evidence type="ECO:0000313" key="1">
    <source>
        <dbReference type="EMBL" id="QJE03077.1"/>
    </source>
</evidence>
<accession>A0A7Z2W108</accession>